<sequence>MAIPTAAADATTAFRESQQNVSALDRPNEIAFPIAIVGMAVRLPGGVNTIEKFWDMLINKKDGHCKVPKTRYAAEAFYDATRPGTVKTCHGYFLQEDIGYIDRSFFSMSKTEAAKLDPQQRLLLEVVWECMESGGQTNWRGQSIGCYVGVFGEDWLEMSSKDTQHMDRFHVVSAGDFALSNRVSYEYDLRGPSITYRTACSSSMVALHDACQALYSGECSSALVAGSNLILTPTMTMSISDNMIVSSDGICKTFDASADGYGRGEAINAIYIKPLAEALRQGDPIRAVIRSTAVNCDGRTPSITTPGSEAQERLIRRAYQKAGIENISQTGFFECHGTGTIAGDTAETSVVAKVFPEGIHIGAVKPNVGHSEGASGLTAIIKSALALEKRIIPPNTHFTNPNPSIPFQEAGLKVPLDPVPWPDSRCERVSVNSFGIGGTNAHVILESFSSMVPNQKEQSAGETGPQVLVLSAKTGKSLQNAIEHMREFSAQVSFPVKDLAYTLGCRREHLGHRAFAIIDPDGKVSDFEKARDSPAGIAFVFTGQGAQWAGMGKELMSTSPSFLNSIRFLDQQLSSLKDPPNWTLEEELAKDDNSSRIQQPEFAQPLSTAVQLALVDLLQEWGVRPTSVIGHSSGEIAAAYASGAMTAGVALAVSYYRGKAVSDANMKTGGMAAVGLAATAASKYLLGDVAVACDNSPQSVTLSGTSSALDEVLEKLQAEEPETFYKRLNVSVAYHSENMKKPGVTYEQMMKPIISHNDNMIPFYSTAREEVVMDPTVLDSSYWRENLQSTVLFNGAVQRLLREAPSPTLFVEIGPHSTLSSPLRQILRKHDSDQASKYIPTLLCGQPQSKALLMTAGRLHINGAPVNLAAVNQTQGASILNDLPAYPWLHEESFLSETRLVREWRNPKEPHHELLGPRSLESSDLEPSWRRVLFAGHVPWLWDHVLGKELVFPCAGYIAMAGEAIRQTTGTEDYTIHNLSMKTPLVLKDAEAAELVTSLRPTRLTITTDSAWYEFTITAYQNGTWKKHCTGKVRAGSVKQHVPHGRVSYPRVLPSKTWYEAIKRRGMKFGPEFRRLENISANPCSPQAGAFVQHNDEGGSKSTNIYALHPTIIDQNLQMLGVAMCRGSPRHMTKLCMPVAIESIYIAPGRGTMFIDASCNPTGDSIIGNATMISEDKVVLSIERGMLFAVEELDETERNDSLIARIDWKPHIDLVSLTDEVLPKILNNRGLYLLEVVLRSMITATADKIRSLHPKTAQLEKYQLWVCSQAEAIERTTRSASSLCQEDNLTDVTKEIEKDYVELVPLLKVARKISRLSPVLVEGNISIEEMGSPQEALSLIYKSLSSTAGCADFFSLLGHSNPMLRVLTIGIGNGLAVTQALCGLTSKNGTPMYSKCIVTDRSEDEIRRAKETLSWAPEIQYEPLDIARSPLEQGFAAESYDLVIASEAFDADMPMSPTLKNIFTLLAPGGRVFHQGVFSSIPLVKYVMGIFSEWWLQQDLTYAKPSITPEQWQNELKENGFQDSDMLTLNDKSIYHAGTTIASRPYPLLKPSSKQIAILYLSTIPEWAQALAKSLEKDGQLVTWVAFSRDPLPATGVISIIDLEGPFFDDLSSERLSQFQQFVSQIKNSYILWLTESTQISCKDSRLGLILGVARTIRHEVTPEFYTFEIDDFDDASVMATTQVIEHINRQRDSSVLDPDREFALEQGKIHVSRAHWIGACQELSTAKPAVCDSKFLDIGSYGLLNTLAWSERETRDMQSHEVEVDMKYIGLNFRDMMVALGVVGDRSEFGVEASGVVRRVGSSVAHVSVGDAVIVIGDGLLCTRKIVAAERCFPLSNDISLEDAATVACVYGTVILALIHIGGLQKGQSVLIHCGCGGVGLAAIQICQMLGAEIFTTVGNDDKVQYLMDTFEIPRNRIFSSRDPSFLHGVMEQTGNRGVDLVLNSLSGELLHLSWRCVAKFGKMIELGKRDLLGYGQLDMDVFAGNRAFIGVDAKQIIDEDISHFQSIMQECMEFLRQGKIKPIRPLTVFDAAEVTQAFRFMQTGRHMGKILVKMPDNTSDLHVSPISTFISLPSDASIVIVGGLGGLGRTVATWLVEKGARDLVFLSRSGGMSPRAQSFLDEIRSQGCSVTAVAGDVAKMEDIQRALTACKSRIAGVIHMPMILKDQLLSKMTHDDWHSVLVSKVQGTLNLHNALCDNRLDFFVCFGSLAGLCGNAGQTNYAAANAFLDAFVQYRLGQGLVASVIDLGLMSDTGFAYENAPKLIQRAKSASMRTVEENELVQALELAICRSGQIALGLGTTKPLSNPGVVPPWTRDARYCLWSNIVSATETAASSLDGDLKELMESVKSNPHILDDPTTIERISKVLGMEIGSHLANIDEMDENDINNMVIESLAMIEIRSWYRRHLGLELPLVEISNAQTIGGLGKVTVQALRAKYKEATGMETSAVDITIAEQEKDIQYLQDTTLGRHIQPISDKVPEWYAKSEGHVLLIGATGFVGAFMLSMLVASPEVKTVTCLVRAECTTTAMKRLEKAFSKLRLPMQSWDKVRAVTGDITHEDLHLEITEFVRLSKECSAIFHLGAVVNYTLPYSAHRTTNVLGLFNVLKFANTHRLKAVHYFSGMAAYGPTGFLSGPTYVPENERPVAGSGSLRHHTGYSLSKYVAECIAWEAISNGFPLAIHRAGFVLGHSVTGIGNADDAVNRLMSTCISLGAYPIPPAQRNCFVPVDFVCSAALHISRSNNNLGQAYNLIHPDQDQNIDLSTTFHMLSQLASTPLRAVEISEWAELMSKAIGHRLSGIAPIITEKLTEGSIWWSNKQDSMVIHGTENLHKALGDRTDLLNCKTMYELMEVYFVQWSQLSESGILIHET</sequence>
<dbReference type="GO" id="GO:0006633">
    <property type="term" value="P:fatty acid biosynthetic process"/>
    <property type="evidence" value="ECO:0007669"/>
    <property type="project" value="TreeGrafter"/>
</dbReference>
<keyword evidence="2" id="KW-0597">Phosphoprotein</keyword>
<evidence type="ECO:0000256" key="2">
    <source>
        <dbReference type="ARBA" id="ARBA00022553"/>
    </source>
</evidence>
<evidence type="ECO:0000259" key="10">
    <source>
        <dbReference type="PROSITE" id="PS52019"/>
    </source>
</evidence>
<dbReference type="Pfam" id="PF16197">
    <property type="entry name" value="KAsynt_C_assoc"/>
    <property type="match status" value="1"/>
</dbReference>
<dbReference type="PANTHER" id="PTHR43775:SF49">
    <property type="entry name" value="SYNTHASE, PUTATIVE (JCVI)-RELATED"/>
    <property type="match status" value="1"/>
</dbReference>
<dbReference type="SMART" id="SM00822">
    <property type="entry name" value="PKS_KR"/>
    <property type="match status" value="1"/>
</dbReference>
<dbReference type="InterPro" id="IPR011032">
    <property type="entry name" value="GroES-like_sf"/>
</dbReference>
<evidence type="ECO:0000256" key="7">
    <source>
        <dbReference type="PROSITE-ProRule" id="PRU01363"/>
    </source>
</evidence>
<dbReference type="InterPro" id="IPR013216">
    <property type="entry name" value="Methyltransf_11"/>
</dbReference>
<keyword evidence="3" id="KW-0489">Methyltransferase</keyword>
<reference evidence="12" key="1">
    <citation type="journal article" date="2015" name="Genome Announc.">
        <title>Draft genome sequence of the fungus Penicillium brasilianum MG11.</title>
        <authorList>
            <person name="Horn F."/>
            <person name="Linde J."/>
            <person name="Mattern D.J."/>
            <person name="Walther G."/>
            <person name="Guthke R."/>
            <person name="Brakhage A.A."/>
            <person name="Valiante V."/>
        </authorList>
    </citation>
    <scope>NUCLEOTIDE SEQUENCE [LARGE SCALE GENOMIC DNA]</scope>
    <source>
        <strain evidence="12">MG11</strain>
    </source>
</reference>
<dbReference type="Pfam" id="PF08659">
    <property type="entry name" value="KR"/>
    <property type="match status" value="1"/>
</dbReference>
<dbReference type="InterPro" id="IPR009081">
    <property type="entry name" value="PP-bd_ACP"/>
</dbReference>
<evidence type="ECO:0000256" key="3">
    <source>
        <dbReference type="ARBA" id="ARBA00022603"/>
    </source>
</evidence>
<dbReference type="SUPFAM" id="SSF52151">
    <property type="entry name" value="FabD/lysophospholipase-like"/>
    <property type="match status" value="1"/>
</dbReference>
<dbReference type="SMART" id="SM00826">
    <property type="entry name" value="PKS_DH"/>
    <property type="match status" value="1"/>
</dbReference>
<protein>
    <submittedName>
        <fullName evidence="11">Uncharacterized protein</fullName>
    </submittedName>
</protein>
<dbReference type="InterPro" id="IPR001227">
    <property type="entry name" value="Ac_transferase_dom_sf"/>
</dbReference>
<feature type="domain" description="Carrier" evidence="8">
    <location>
        <begin position="2359"/>
        <end position="2435"/>
    </location>
</feature>
<dbReference type="Gene3D" id="3.40.50.720">
    <property type="entry name" value="NAD(P)-binding Rossmann-like Domain"/>
    <property type="match status" value="3"/>
</dbReference>
<dbReference type="GO" id="GO:0008168">
    <property type="term" value="F:methyltransferase activity"/>
    <property type="evidence" value="ECO:0007669"/>
    <property type="project" value="UniProtKB-KW"/>
</dbReference>
<dbReference type="Pfam" id="PF21089">
    <property type="entry name" value="PKS_DH_N"/>
    <property type="match status" value="1"/>
</dbReference>
<dbReference type="Proteomes" id="UP000042958">
    <property type="component" value="Unassembled WGS sequence"/>
</dbReference>
<dbReference type="STRING" id="104259.A0A0F7VK68"/>
<dbReference type="GO" id="GO:0016491">
    <property type="term" value="F:oxidoreductase activity"/>
    <property type="evidence" value="ECO:0007669"/>
    <property type="project" value="InterPro"/>
</dbReference>
<dbReference type="Gene3D" id="3.40.366.10">
    <property type="entry name" value="Malonyl-Coenzyme A Acyl Carrier Protein, domain 2"/>
    <property type="match status" value="1"/>
</dbReference>
<dbReference type="InterPro" id="IPR016035">
    <property type="entry name" value="Acyl_Trfase/lysoPLipase"/>
</dbReference>
<dbReference type="Gene3D" id="3.40.50.150">
    <property type="entry name" value="Vaccinia Virus protein VP39"/>
    <property type="match status" value="1"/>
</dbReference>
<dbReference type="InterPro" id="IPR032821">
    <property type="entry name" value="PKS_assoc"/>
</dbReference>
<dbReference type="NCBIfam" id="TIGR01746">
    <property type="entry name" value="Thioester-redct"/>
    <property type="match status" value="1"/>
</dbReference>
<dbReference type="PROSITE" id="PS52004">
    <property type="entry name" value="KS3_2"/>
    <property type="match status" value="1"/>
</dbReference>
<dbReference type="InterPro" id="IPR050091">
    <property type="entry name" value="PKS_NRPS_Biosynth_Enz"/>
</dbReference>
<dbReference type="InterPro" id="IPR016036">
    <property type="entry name" value="Malonyl_transacylase_ACP-bd"/>
</dbReference>
<dbReference type="InterPro" id="IPR013968">
    <property type="entry name" value="PKS_KR"/>
</dbReference>
<dbReference type="SMART" id="SM00827">
    <property type="entry name" value="PKS_AT"/>
    <property type="match status" value="1"/>
</dbReference>
<keyword evidence="4" id="KW-0808">Transferase</keyword>
<dbReference type="InterPro" id="IPR049551">
    <property type="entry name" value="PKS_DH_C"/>
</dbReference>
<keyword evidence="12" id="KW-1185">Reference proteome</keyword>
<dbReference type="SUPFAM" id="SSF53901">
    <property type="entry name" value="Thiolase-like"/>
    <property type="match status" value="1"/>
</dbReference>
<dbReference type="GO" id="GO:0004312">
    <property type="term" value="F:fatty acid synthase activity"/>
    <property type="evidence" value="ECO:0007669"/>
    <property type="project" value="TreeGrafter"/>
</dbReference>
<evidence type="ECO:0000256" key="4">
    <source>
        <dbReference type="ARBA" id="ARBA00022679"/>
    </source>
</evidence>
<dbReference type="InterPro" id="IPR013154">
    <property type="entry name" value="ADH-like_N"/>
</dbReference>
<dbReference type="SMART" id="SM00825">
    <property type="entry name" value="PKS_KS"/>
    <property type="match status" value="1"/>
</dbReference>
<proteinExistence type="inferred from homology"/>
<dbReference type="InterPro" id="IPR049900">
    <property type="entry name" value="PKS_mFAS_DH"/>
</dbReference>
<dbReference type="SUPFAM" id="SSF50129">
    <property type="entry name" value="GroES-like"/>
    <property type="match status" value="1"/>
</dbReference>
<dbReference type="InterPro" id="IPR014030">
    <property type="entry name" value="Ketoacyl_synth_N"/>
</dbReference>
<dbReference type="Gene3D" id="3.10.129.110">
    <property type="entry name" value="Polyketide synthase dehydratase"/>
    <property type="match status" value="1"/>
</dbReference>
<dbReference type="InterPro" id="IPR016039">
    <property type="entry name" value="Thiolase-like"/>
</dbReference>
<dbReference type="InterPro" id="IPR049552">
    <property type="entry name" value="PKS_DH_N"/>
</dbReference>
<feature type="region of interest" description="C-terminal hotdog fold" evidence="7">
    <location>
        <begin position="1050"/>
        <end position="1197"/>
    </location>
</feature>
<dbReference type="InterPro" id="IPR014031">
    <property type="entry name" value="Ketoacyl_synth_C"/>
</dbReference>
<dbReference type="CDD" id="cd05195">
    <property type="entry name" value="enoyl_red"/>
    <property type="match status" value="1"/>
</dbReference>
<dbReference type="GO" id="GO:0032259">
    <property type="term" value="P:methylation"/>
    <property type="evidence" value="ECO:0007669"/>
    <property type="project" value="UniProtKB-KW"/>
</dbReference>
<dbReference type="Pfam" id="PF08241">
    <property type="entry name" value="Methyltransf_11"/>
    <property type="match status" value="1"/>
</dbReference>
<dbReference type="InterPro" id="IPR057326">
    <property type="entry name" value="KR_dom"/>
</dbReference>
<dbReference type="Gene3D" id="3.90.180.10">
    <property type="entry name" value="Medium-chain alcohol dehydrogenases, catalytic domain"/>
    <property type="match status" value="1"/>
</dbReference>
<keyword evidence="1" id="KW-0596">Phosphopantetheine</keyword>
<accession>A0A0F7VK68</accession>
<dbReference type="EMBL" id="CDHK01000004">
    <property type="protein sequence ID" value="CEO60918.1"/>
    <property type="molecule type" value="Genomic_DNA"/>
</dbReference>
<dbReference type="Pfam" id="PF14765">
    <property type="entry name" value="PS-DH"/>
    <property type="match status" value="1"/>
</dbReference>
<dbReference type="SMART" id="SM00829">
    <property type="entry name" value="PKS_ER"/>
    <property type="match status" value="1"/>
</dbReference>
<dbReference type="OrthoDB" id="329835at2759"/>
<dbReference type="InterPro" id="IPR020843">
    <property type="entry name" value="ER"/>
</dbReference>
<dbReference type="CDD" id="cd00833">
    <property type="entry name" value="PKS"/>
    <property type="match status" value="1"/>
</dbReference>
<feature type="domain" description="PKS/mFAS DH" evidence="10">
    <location>
        <begin position="912"/>
        <end position="1197"/>
    </location>
</feature>
<dbReference type="Pfam" id="PF00698">
    <property type="entry name" value="Acyl_transf_1"/>
    <property type="match status" value="1"/>
</dbReference>
<dbReference type="InterPro" id="IPR013120">
    <property type="entry name" value="FAR_NAD-bd"/>
</dbReference>
<evidence type="ECO:0000259" key="8">
    <source>
        <dbReference type="PROSITE" id="PS50075"/>
    </source>
</evidence>
<dbReference type="Gene3D" id="3.40.47.10">
    <property type="match status" value="1"/>
</dbReference>
<dbReference type="SUPFAM" id="SSF51735">
    <property type="entry name" value="NAD(P)-binding Rossmann-fold domains"/>
    <property type="match status" value="3"/>
</dbReference>
<keyword evidence="5" id="KW-0511">Multifunctional enzyme</keyword>
<evidence type="ECO:0000256" key="5">
    <source>
        <dbReference type="ARBA" id="ARBA00023268"/>
    </source>
</evidence>
<dbReference type="SUPFAM" id="SSF53335">
    <property type="entry name" value="S-adenosyl-L-methionine-dependent methyltransferases"/>
    <property type="match status" value="1"/>
</dbReference>
<comment type="similarity">
    <text evidence="6">In the C-terminal section; belongs to the NRP synthetase family.</text>
</comment>
<dbReference type="InterPro" id="IPR010080">
    <property type="entry name" value="Thioester_reductase-like_dom"/>
</dbReference>
<dbReference type="Pfam" id="PF08240">
    <property type="entry name" value="ADH_N"/>
    <property type="match status" value="1"/>
</dbReference>
<organism evidence="11 12">
    <name type="scientific">Penicillium brasilianum</name>
    <dbReference type="NCBI Taxonomy" id="104259"/>
    <lineage>
        <taxon>Eukaryota</taxon>
        <taxon>Fungi</taxon>
        <taxon>Dikarya</taxon>
        <taxon>Ascomycota</taxon>
        <taxon>Pezizomycotina</taxon>
        <taxon>Eurotiomycetes</taxon>
        <taxon>Eurotiomycetidae</taxon>
        <taxon>Eurotiales</taxon>
        <taxon>Aspergillaceae</taxon>
        <taxon>Penicillium</taxon>
    </lineage>
</organism>
<name>A0A0F7VK68_PENBI</name>
<evidence type="ECO:0000256" key="6">
    <source>
        <dbReference type="ARBA" id="ARBA00029443"/>
    </source>
</evidence>
<dbReference type="Pfam" id="PF02801">
    <property type="entry name" value="Ketoacyl-synt_C"/>
    <property type="match status" value="1"/>
</dbReference>
<dbReference type="GO" id="GO:1901336">
    <property type="term" value="P:lactone biosynthetic process"/>
    <property type="evidence" value="ECO:0007669"/>
    <property type="project" value="UniProtKB-ARBA"/>
</dbReference>
<dbReference type="PROSITE" id="PS50075">
    <property type="entry name" value="CARRIER"/>
    <property type="match status" value="1"/>
</dbReference>
<evidence type="ECO:0000259" key="9">
    <source>
        <dbReference type="PROSITE" id="PS52004"/>
    </source>
</evidence>
<dbReference type="InterPro" id="IPR020841">
    <property type="entry name" value="PKS_Beta-ketoAc_synthase_dom"/>
</dbReference>
<dbReference type="PANTHER" id="PTHR43775">
    <property type="entry name" value="FATTY ACID SYNTHASE"/>
    <property type="match status" value="1"/>
</dbReference>
<dbReference type="InterPro" id="IPR029063">
    <property type="entry name" value="SAM-dependent_MTases_sf"/>
</dbReference>
<dbReference type="Pfam" id="PF13602">
    <property type="entry name" value="ADH_zinc_N_2"/>
    <property type="match status" value="1"/>
</dbReference>
<dbReference type="InterPro" id="IPR042104">
    <property type="entry name" value="PKS_dehydratase_sf"/>
</dbReference>
<dbReference type="SUPFAM" id="SSF55048">
    <property type="entry name" value="Probable ACP-binding domain of malonyl-CoA ACP transacylase"/>
    <property type="match status" value="1"/>
</dbReference>
<feature type="active site" description="Proton acceptor; for dehydratase activity" evidence="7">
    <location>
        <position position="944"/>
    </location>
</feature>
<feature type="region of interest" description="N-terminal hotdog fold" evidence="7">
    <location>
        <begin position="912"/>
        <end position="1040"/>
    </location>
</feature>
<dbReference type="PROSITE" id="PS52019">
    <property type="entry name" value="PKS_MFAS_DH"/>
    <property type="match status" value="1"/>
</dbReference>
<feature type="domain" description="Ketosynthase family 3 (KS3)" evidence="9">
    <location>
        <begin position="31"/>
        <end position="447"/>
    </location>
</feature>
<dbReference type="InterPro" id="IPR014043">
    <property type="entry name" value="Acyl_transferase_dom"/>
</dbReference>
<evidence type="ECO:0000313" key="12">
    <source>
        <dbReference type="Proteomes" id="UP000042958"/>
    </source>
</evidence>
<evidence type="ECO:0000313" key="11">
    <source>
        <dbReference type="EMBL" id="CEO60918.1"/>
    </source>
</evidence>
<dbReference type="InterPro" id="IPR036291">
    <property type="entry name" value="NAD(P)-bd_dom_sf"/>
</dbReference>
<gene>
    <name evidence="11" type="ORF">PMG11_05379</name>
</gene>
<dbReference type="Pfam" id="PF00109">
    <property type="entry name" value="ketoacyl-synt"/>
    <property type="match status" value="1"/>
</dbReference>
<feature type="active site" description="Proton donor; for dehydratase activity" evidence="7">
    <location>
        <position position="1114"/>
    </location>
</feature>
<dbReference type="InterPro" id="IPR020807">
    <property type="entry name" value="PKS_DH"/>
</dbReference>
<evidence type="ECO:0000256" key="1">
    <source>
        <dbReference type="ARBA" id="ARBA00022450"/>
    </source>
</evidence>
<dbReference type="GO" id="GO:0044550">
    <property type="term" value="P:secondary metabolite biosynthetic process"/>
    <property type="evidence" value="ECO:0007669"/>
    <property type="project" value="UniProtKB-ARBA"/>
</dbReference>
<dbReference type="Pfam" id="PF07993">
    <property type="entry name" value="NAD_binding_4"/>
    <property type="match status" value="1"/>
</dbReference>